<dbReference type="PANTHER" id="PTHR11012">
    <property type="entry name" value="PROTEIN KINASE-LIKE DOMAIN-CONTAINING"/>
    <property type="match status" value="1"/>
</dbReference>
<dbReference type="InterPro" id="IPR004119">
    <property type="entry name" value="EcKL"/>
</dbReference>
<dbReference type="OrthoDB" id="6739446at2759"/>
<proteinExistence type="predicted"/>
<dbReference type="PANTHER" id="PTHR11012:SF30">
    <property type="entry name" value="PROTEIN KINASE-LIKE DOMAIN-CONTAINING"/>
    <property type="match status" value="1"/>
</dbReference>
<dbReference type="EMBL" id="OU898282">
    <property type="protein sequence ID" value="CAG9837601.1"/>
    <property type="molecule type" value="Genomic_DNA"/>
</dbReference>
<organism evidence="1 2">
    <name type="scientific">Diabrotica balteata</name>
    <name type="common">Banded cucumber beetle</name>
    <dbReference type="NCBI Taxonomy" id="107213"/>
    <lineage>
        <taxon>Eukaryota</taxon>
        <taxon>Metazoa</taxon>
        <taxon>Ecdysozoa</taxon>
        <taxon>Arthropoda</taxon>
        <taxon>Hexapoda</taxon>
        <taxon>Insecta</taxon>
        <taxon>Pterygota</taxon>
        <taxon>Neoptera</taxon>
        <taxon>Endopterygota</taxon>
        <taxon>Coleoptera</taxon>
        <taxon>Polyphaga</taxon>
        <taxon>Cucujiformia</taxon>
        <taxon>Chrysomeloidea</taxon>
        <taxon>Chrysomelidae</taxon>
        <taxon>Galerucinae</taxon>
        <taxon>Diabroticina</taxon>
        <taxon>Diabroticites</taxon>
        <taxon>Diabrotica</taxon>
    </lineage>
</organism>
<dbReference type="AlphaFoldDB" id="A0A9N9T8J5"/>
<reference evidence="1" key="1">
    <citation type="submission" date="2022-01" db="EMBL/GenBank/DDBJ databases">
        <authorList>
            <person name="King R."/>
        </authorList>
    </citation>
    <scope>NUCLEOTIDE SEQUENCE</scope>
</reference>
<dbReference type="InterPro" id="IPR011009">
    <property type="entry name" value="Kinase-like_dom_sf"/>
</dbReference>
<protein>
    <recommendedName>
        <fullName evidence="3">Juvenile hormone-inducible protein</fullName>
    </recommendedName>
</protein>
<accession>A0A9N9T8J5</accession>
<keyword evidence="2" id="KW-1185">Reference proteome</keyword>
<sequence length="264" mass="30573">MSNLPKDISDLIQKSVGENIDNFEVTVHGTNDKGEGFVGEILFVSLKHKTSGKEDHLVVKIVLPSEVETTIDFLSSSYFNEIYFYTELWPALKAFQEKFTKVLPLDILAHCYGDCRVKGNEKIILENLKYKNYAVHPKTVPVSKELYSKMFALYGRYHALSFAFKYHEKEKFQTLVKPLSNNWEGFLGLEMIKTEIVDDFAIMEEILRRNNENDIISKIQPYVKNGVEIFRRSLHYKGPNSVVVHGDCWSNNMMLKYSRLEKLV</sequence>
<evidence type="ECO:0000313" key="1">
    <source>
        <dbReference type="EMBL" id="CAG9837601.1"/>
    </source>
</evidence>
<evidence type="ECO:0008006" key="3">
    <source>
        <dbReference type="Google" id="ProtNLM"/>
    </source>
</evidence>
<dbReference type="Pfam" id="PF02958">
    <property type="entry name" value="EcKL"/>
    <property type="match status" value="1"/>
</dbReference>
<name>A0A9N9T8J5_DIABA</name>
<dbReference type="Proteomes" id="UP001153709">
    <property type="component" value="Chromosome 7"/>
</dbReference>
<dbReference type="SUPFAM" id="SSF56112">
    <property type="entry name" value="Protein kinase-like (PK-like)"/>
    <property type="match status" value="1"/>
</dbReference>
<gene>
    <name evidence="1" type="ORF">DIABBA_LOCUS10569</name>
</gene>
<evidence type="ECO:0000313" key="2">
    <source>
        <dbReference type="Proteomes" id="UP001153709"/>
    </source>
</evidence>